<evidence type="ECO:0000313" key="3">
    <source>
        <dbReference type="Proteomes" id="UP000653730"/>
    </source>
</evidence>
<keyword evidence="3" id="KW-1185">Reference proteome</keyword>
<evidence type="ECO:0000256" key="1">
    <source>
        <dbReference type="SAM" id="Phobius"/>
    </source>
</evidence>
<keyword evidence="1" id="KW-0472">Membrane</keyword>
<feature type="transmembrane region" description="Helical" evidence="1">
    <location>
        <begin position="237"/>
        <end position="261"/>
    </location>
</feature>
<comment type="caution">
    <text evidence="2">The sequence shown here is derived from an EMBL/GenBank/DDBJ whole genome shotgun (WGS) entry which is preliminary data.</text>
</comment>
<keyword evidence="1" id="KW-0812">Transmembrane</keyword>
<reference evidence="2 3" key="1">
    <citation type="submission" date="2020-09" db="EMBL/GenBank/DDBJ databases">
        <title>Sinomicrobium weinanense sp. nov., a halophilic bacteria isolated from saline-alkali soil.</title>
        <authorList>
            <person name="Wu P."/>
            <person name="Ren H."/>
            <person name="Mei Y."/>
            <person name="Liang Y."/>
            <person name="Chen Z."/>
        </authorList>
    </citation>
    <scope>NUCLEOTIDE SEQUENCE [LARGE SCALE GENOMIC DNA]</scope>
    <source>
        <strain evidence="2 3">FJxs</strain>
    </source>
</reference>
<name>A0A926JQX0_9FLAO</name>
<protein>
    <submittedName>
        <fullName evidence="2">Uncharacterized protein</fullName>
    </submittedName>
</protein>
<proteinExistence type="predicted"/>
<dbReference type="Proteomes" id="UP000653730">
    <property type="component" value="Unassembled WGS sequence"/>
</dbReference>
<dbReference type="AlphaFoldDB" id="A0A926JQX0"/>
<gene>
    <name evidence="2" type="ORF">IBL28_07700</name>
</gene>
<keyword evidence="1" id="KW-1133">Transmembrane helix</keyword>
<evidence type="ECO:0000313" key="2">
    <source>
        <dbReference type="EMBL" id="MBC9795845.1"/>
    </source>
</evidence>
<accession>A0A926JQX0</accession>
<sequence>MIRKALTYLKEGHTFHALELTERSGESQWLFTSVKRHKDEISITESSERNPDVLAEKISGSSPLFVLINTGHVLSRVQKAVEGDETAMVNRAFPNLKMEDFYYEVARSGTHAFIAICRKEYVDNILSELTNQKINPSGFSLGALQIHVLSGFAEDGEMMTSNTVVTFRDHNLEGIRKEENLPEKTYSINGLEIPGIHLPGFSGVLGLITGSNATTSNFKAKNASFRSEFYHRRFFRLFVRGGLAFLLVLLLVNFMVFNYYFGKTEDLKQASEVNRLNKQNFMELKDEVMRKENIINDIQATSGSRSSFYTDRIITKLPPSILLREILYQPLQKQIREGEEILLEEDRIMVSGESADSRLFSEWVEALETYKWTESVSILEYGSASSGSAFSILLTLKTDQ</sequence>
<dbReference type="EMBL" id="JACVDC010000016">
    <property type="protein sequence ID" value="MBC9795845.1"/>
    <property type="molecule type" value="Genomic_DNA"/>
</dbReference>
<dbReference type="RefSeq" id="WP_187964996.1">
    <property type="nucleotide sequence ID" value="NZ_JACVDC010000016.1"/>
</dbReference>
<organism evidence="2 3">
    <name type="scientific">Sinomicrobium weinanense</name>
    <dbReference type="NCBI Taxonomy" id="2842200"/>
    <lineage>
        <taxon>Bacteria</taxon>
        <taxon>Pseudomonadati</taxon>
        <taxon>Bacteroidota</taxon>
        <taxon>Flavobacteriia</taxon>
        <taxon>Flavobacteriales</taxon>
        <taxon>Flavobacteriaceae</taxon>
        <taxon>Sinomicrobium</taxon>
    </lineage>
</organism>